<protein>
    <submittedName>
        <fullName evidence="1">Uncharacterized protein</fullName>
    </submittedName>
</protein>
<organism evidence="1 2">
    <name type="scientific">Mya arenaria</name>
    <name type="common">Soft-shell clam</name>
    <dbReference type="NCBI Taxonomy" id="6604"/>
    <lineage>
        <taxon>Eukaryota</taxon>
        <taxon>Metazoa</taxon>
        <taxon>Spiralia</taxon>
        <taxon>Lophotrochozoa</taxon>
        <taxon>Mollusca</taxon>
        <taxon>Bivalvia</taxon>
        <taxon>Autobranchia</taxon>
        <taxon>Heteroconchia</taxon>
        <taxon>Euheterodonta</taxon>
        <taxon>Imparidentia</taxon>
        <taxon>Neoheterodontei</taxon>
        <taxon>Myida</taxon>
        <taxon>Myoidea</taxon>
        <taxon>Myidae</taxon>
        <taxon>Mya</taxon>
    </lineage>
</organism>
<dbReference type="EMBL" id="CP111024">
    <property type="protein sequence ID" value="WAR23632.1"/>
    <property type="molecule type" value="Genomic_DNA"/>
</dbReference>
<sequence length="173" mass="19320">MAAVLGRTEVGVKEFGTTVTIPNDPRARLMNYRLYNLLTEAETDALVSLCFLLSPDELNDKVIIQDDTLCGESNNAFFEISAVRHNLLMTNSIVIGGQQCAVSKIMVYKRQWILKNWVEPMKAYAGRLERIATGGAALQQRNRSVPSYQSIPRPQHDLERSNKGGRCCSCTLL</sequence>
<keyword evidence="2" id="KW-1185">Reference proteome</keyword>
<proteinExistence type="predicted"/>
<reference evidence="1" key="1">
    <citation type="submission" date="2022-11" db="EMBL/GenBank/DDBJ databases">
        <title>Centuries of genome instability and evolution in soft-shell clam transmissible cancer (bioRxiv).</title>
        <authorList>
            <person name="Hart S.F.M."/>
            <person name="Yonemitsu M.A."/>
            <person name="Giersch R.M."/>
            <person name="Beal B.F."/>
            <person name="Arriagada G."/>
            <person name="Davis B.W."/>
            <person name="Ostrander E.A."/>
            <person name="Goff S.P."/>
            <person name="Metzger M.J."/>
        </authorList>
    </citation>
    <scope>NUCLEOTIDE SEQUENCE</scope>
    <source>
        <strain evidence="1">MELC-2E11</strain>
        <tissue evidence="1">Siphon/mantle</tissue>
    </source>
</reference>
<evidence type="ECO:0000313" key="1">
    <source>
        <dbReference type="EMBL" id="WAR23632.1"/>
    </source>
</evidence>
<accession>A0ABY7FNC4</accession>
<name>A0ABY7FNC4_MYAAR</name>
<dbReference type="Proteomes" id="UP001164746">
    <property type="component" value="Chromosome 13"/>
</dbReference>
<gene>
    <name evidence="1" type="ORF">MAR_037301</name>
</gene>
<evidence type="ECO:0000313" key="2">
    <source>
        <dbReference type="Proteomes" id="UP001164746"/>
    </source>
</evidence>